<organism evidence="2 3">
    <name type="scientific">Candidatus Roizmanbacteria bacterium RIFOXYD1_FULL_38_12</name>
    <dbReference type="NCBI Taxonomy" id="1802093"/>
    <lineage>
        <taxon>Bacteria</taxon>
        <taxon>Candidatus Roizmaniibacteriota</taxon>
    </lineage>
</organism>
<evidence type="ECO:0000313" key="2">
    <source>
        <dbReference type="EMBL" id="OGK73788.1"/>
    </source>
</evidence>
<accession>A0A1F7L100</accession>
<dbReference type="EMBL" id="MGBR01000001">
    <property type="protein sequence ID" value="OGK73788.1"/>
    <property type="molecule type" value="Genomic_DNA"/>
</dbReference>
<sequence>MFNKIQRWKWNFNRVVVLFDLCYFILFNIINISEPIKYISALILVILNAIFLFTKTKKFSLFKSLRLLFRINVPIWVVVIFLTYSKYQSLPFQIIAFALVFISFTSIFTFILLVINRIIEARKLRLAIFFLILFIVLCFTISTLTYQRLVNEGSVIADKQCLNVNPLIIQRKNSYTETIRIAKANGSEEDYWKEQINYLEISKKYIQAQQSWLKEQSAFINRTDYKLFIPKIIQKAGLLQYQSREADMKSTIAVTEMFKSLTDTNKQKELATTILNEKKKQEAAEAELDKIWKSKSNFDIRVRFIRVPKTQCPKENLNIPEVPNIFAPPKQIFRGPWS</sequence>
<evidence type="ECO:0000313" key="3">
    <source>
        <dbReference type="Proteomes" id="UP000177050"/>
    </source>
</evidence>
<keyword evidence="1" id="KW-0812">Transmembrane</keyword>
<feature type="transmembrane region" description="Helical" evidence="1">
    <location>
        <begin position="12"/>
        <end position="30"/>
    </location>
</feature>
<reference evidence="2 3" key="1">
    <citation type="journal article" date="2016" name="Nat. Commun.">
        <title>Thousands of microbial genomes shed light on interconnected biogeochemical processes in an aquifer system.</title>
        <authorList>
            <person name="Anantharaman K."/>
            <person name="Brown C.T."/>
            <person name="Hug L.A."/>
            <person name="Sharon I."/>
            <person name="Castelle C.J."/>
            <person name="Probst A.J."/>
            <person name="Thomas B.C."/>
            <person name="Singh A."/>
            <person name="Wilkins M.J."/>
            <person name="Karaoz U."/>
            <person name="Brodie E.L."/>
            <person name="Williams K.H."/>
            <person name="Hubbard S.S."/>
            <person name="Banfield J.F."/>
        </authorList>
    </citation>
    <scope>NUCLEOTIDE SEQUENCE [LARGE SCALE GENOMIC DNA]</scope>
</reference>
<dbReference type="Proteomes" id="UP000177050">
    <property type="component" value="Unassembled WGS sequence"/>
</dbReference>
<feature type="transmembrane region" description="Helical" evidence="1">
    <location>
        <begin position="126"/>
        <end position="146"/>
    </location>
</feature>
<feature type="transmembrane region" description="Helical" evidence="1">
    <location>
        <begin position="67"/>
        <end position="84"/>
    </location>
</feature>
<gene>
    <name evidence="2" type="ORF">A3K52_03320</name>
</gene>
<dbReference type="AlphaFoldDB" id="A0A1F7L100"/>
<comment type="caution">
    <text evidence="2">The sequence shown here is derived from an EMBL/GenBank/DDBJ whole genome shotgun (WGS) entry which is preliminary data.</text>
</comment>
<name>A0A1F7L100_9BACT</name>
<feature type="transmembrane region" description="Helical" evidence="1">
    <location>
        <begin position="90"/>
        <end position="114"/>
    </location>
</feature>
<keyword evidence="1" id="KW-1133">Transmembrane helix</keyword>
<protein>
    <submittedName>
        <fullName evidence="2">Uncharacterized protein</fullName>
    </submittedName>
</protein>
<feature type="transmembrane region" description="Helical" evidence="1">
    <location>
        <begin position="36"/>
        <end position="55"/>
    </location>
</feature>
<keyword evidence="1" id="KW-0472">Membrane</keyword>
<proteinExistence type="predicted"/>
<evidence type="ECO:0000256" key="1">
    <source>
        <dbReference type="SAM" id="Phobius"/>
    </source>
</evidence>